<evidence type="ECO:0000256" key="1">
    <source>
        <dbReference type="ARBA" id="ARBA00022443"/>
    </source>
</evidence>
<feature type="region of interest" description="Disordered" evidence="3">
    <location>
        <begin position="404"/>
        <end position="439"/>
    </location>
</feature>
<organism evidence="6 7">
    <name type="scientific">Agrilus planipennis</name>
    <name type="common">Emerald ash borer</name>
    <name type="synonym">Agrilus marcopoli</name>
    <dbReference type="NCBI Taxonomy" id="224129"/>
    <lineage>
        <taxon>Eukaryota</taxon>
        <taxon>Metazoa</taxon>
        <taxon>Ecdysozoa</taxon>
        <taxon>Arthropoda</taxon>
        <taxon>Hexapoda</taxon>
        <taxon>Insecta</taxon>
        <taxon>Pterygota</taxon>
        <taxon>Neoptera</taxon>
        <taxon>Endopterygota</taxon>
        <taxon>Coleoptera</taxon>
        <taxon>Polyphaga</taxon>
        <taxon>Elateriformia</taxon>
        <taxon>Buprestoidea</taxon>
        <taxon>Buprestidae</taxon>
        <taxon>Agrilinae</taxon>
        <taxon>Agrilus</taxon>
    </lineage>
</organism>
<dbReference type="PANTHER" id="PTHR14206">
    <property type="entry name" value="BRAIN-SPECIFIC ANGIOGENESIS INHIBITOR 1-ASSOCIATED PROTEIN 2"/>
    <property type="match status" value="1"/>
</dbReference>
<dbReference type="FunCoup" id="A0A7F5RLU2">
    <property type="interactions" value="114"/>
</dbReference>
<dbReference type="InterPro" id="IPR001452">
    <property type="entry name" value="SH3_domain"/>
</dbReference>
<dbReference type="GO" id="GO:0016301">
    <property type="term" value="F:kinase activity"/>
    <property type="evidence" value="ECO:0007669"/>
    <property type="project" value="UniProtKB-KW"/>
</dbReference>
<protein>
    <submittedName>
        <fullName evidence="7">Probable serine/threonine-protein kinase DDB_G0282963</fullName>
    </submittedName>
</protein>
<dbReference type="GO" id="GO:0005829">
    <property type="term" value="C:cytosol"/>
    <property type="evidence" value="ECO:0007669"/>
    <property type="project" value="TreeGrafter"/>
</dbReference>
<dbReference type="InterPro" id="IPR013606">
    <property type="entry name" value="I-BAR_dom"/>
</dbReference>
<dbReference type="InterPro" id="IPR027267">
    <property type="entry name" value="AH/BAR_dom_sf"/>
</dbReference>
<feature type="compositionally biased region" description="Polar residues" evidence="3">
    <location>
        <begin position="409"/>
        <end position="439"/>
    </location>
</feature>
<feature type="compositionally biased region" description="Basic and acidic residues" evidence="3">
    <location>
        <begin position="879"/>
        <end position="915"/>
    </location>
</feature>
<feature type="region of interest" description="Disordered" evidence="3">
    <location>
        <begin position="289"/>
        <end position="328"/>
    </location>
</feature>
<feature type="domain" description="IMD" evidence="5">
    <location>
        <begin position="1"/>
        <end position="93"/>
    </location>
</feature>
<keyword evidence="7" id="KW-0418">Kinase</keyword>
<dbReference type="Gene3D" id="1.20.1270.60">
    <property type="entry name" value="Arfaptin homology (AH) domain/BAR domain"/>
    <property type="match status" value="2"/>
</dbReference>
<feature type="region of interest" description="Disordered" evidence="3">
    <location>
        <begin position="810"/>
        <end position="831"/>
    </location>
</feature>
<feature type="compositionally biased region" description="Basic residues" evidence="3">
    <location>
        <begin position="955"/>
        <end position="965"/>
    </location>
</feature>
<keyword evidence="7" id="KW-0808">Transferase</keyword>
<dbReference type="Pfam" id="PF00018">
    <property type="entry name" value="SH3_1"/>
    <property type="match status" value="1"/>
</dbReference>
<dbReference type="AlphaFoldDB" id="A0A7F5RLU2"/>
<feature type="compositionally biased region" description="Basic and acidic residues" evidence="3">
    <location>
        <begin position="1004"/>
        <end position="1013"/>
    </location>
</feature>
<dbReference type="RefSeq" id="XP_025836800.1">
    <property type="nucleotide sequence ID" value="XM_025981015.1"/>
</dbReference>
<feature type="compositionally biased region" description="Basic and acidic residues" evidence="3">
    <location>
        <begin position="1058"/>
        <end position="1071"/>
    </location>
</feature>
<feature type="compositionally biased region" description="Basic and acidic residues" evidence="3">
    <location>
        <begin position="769"/>
        <end position="781"/>
    </location>
</feature>
<dbReference type="PANTHER" id="PTHR14206:SF7">
    <property type="entry name" value="INSULIN RECEPTOR SUBSTRATE 53 KDA, ISOFORM A"/>
    <property type="match status" value="1"/>
</dbReference>
<dbReference type="InParanoid" id="A0A7F5RLU2"/>
<feature type="compositionally biased region" description="Polar residues" evidence="3">
    <location>
        <begin position="566"/>
        <end position="576"/>
    </location>
</feature>
<feature type="domain" description="SH3" evidence="4">
    <location>
        <begin position="331"/>
        <end position="392"/>
    </location>
</feature>
<dbReference type="CTD" id="39258"/>
<evidence type="ECO:0000313" key="6">
    <source>
        <dbReference type="Proteomes" id="UP000192223"/>
    </source>
</evidence>
<dbReference type="SUPFAM" id="SSF50044">
    <property type="entry name" value="SH3-domain"/>
    <property type="match status" value="1"/>
</dbReference>
<dbReference type="GO" id="GO:0051017">
    <property type="term" value="P:actin filament bundle assembly"/>
    <property type="evidence" value="ECO:0007669"/>
    <property type="project" value="TreeGrafter"/>
</dbReference>
<dbReference type="GO" id="GO:0030838">
    <property type="term" value="P:positive regulation of actin filament polymerization"/>
    <property type="evidence" value="ECO:0007669"/>
    <property type="project" value="TreeGrafter"/>
</dbReference>
<evidence type="ECO:0000256" key="2">
    <source>
        <dbReference type="PROSITE-ProRule" id="PRU00192"/>
    </source>
</evidence>
<reference evidence="7" key="1">
    <citation type="submission" date="2025-08" db="UniProtKB">
        <authorList>
            <consortium name="RefSeq"/>
        </authorList>
    </citation>
    <scope>IDENTIFICATION</scope>
    <source>
        <tissue evidence="7">Entire body</tissue>
    </source>
</reference>
<feature type="compositionally biased region" description="Polar residues" evidence="3">
    <location>
        <begin position="289"/>
        <end position="314"/>
    </location>
</feature>
<dbReference type="OrthoDB" id="3800937at2759"/>
<evidence type="ECO:0000256" key="3">
    <source>
        <dbReference type="SAM" id="MobiDB-lite"/>
    </source>
</evidence>
<keyword evidence="6" id="KW-1185">Reference proteome</keyword>
<dbReference type="GO" id="GO:0051764">
    <property type="term" value="P:actin crosslink formation"/>
    <property type="evidence" value="ECO:0007669"/>
    <property type="project" value="TreeGrafter"/>
</dbReference>
<dbReference type="GO" id="GO:0005654">
    <property type="term" value="C:nucleoplasm"/>
    <property type="evidence" value="ECO:0007669"/>
    <property type="project" value="TreeGrafter"/>
</dbReference>
<dbReference type="SUPFAM" id="SSF103657">
    <property type="entry name" value="BAR/IMD domain-like"/>
    <property type="match status" value="1"/>
</dbReference>
<dbReference type="GO" id="GO:0007009">
    <property type="term" value="P:plasma membrane organization"/>
    <property type="evidence" value="ECO:0007669"/>
    <property type="project" value="InterPro"/>
</dbReference>
<dbReference type="SMART" id="SM00326">
    <property type="entry name" value="SH3"/>
    <property type="match status" value="1"/>
</dbReference>
<dbReference type="FunFam" id="2.30.30.40:FF:000188">
    <property type="entry name" value="Insulin receptor tyrosine kinase substrate"/>
    <property type="match status" value="1"/>
</dbReference>
<feature type="compositionally biased region" description="Basic and acidic residues" evidence="3">
    <location>
        <begin position="966"/>
        <end position="975"/>
    </location>
</feature>
<dbReference type="GeneID" id="108732432"/>
<dbReference type="PROSITE" id="PS51338">
    <property type="entry name" value="IMD"/>
    <property type="match status" value="1"/>
</dbReference>
<accession>A0A7F5RLU2</accession>
<feature type="region of interest" description="Disordered" evidence="3">
    <location>
        <begin position="687"/>
        <end position="794"/>
    </location>
</feature>
<dbReference type="Pfam" id="PF08397">
    <property type="entry name" value="IMD"/>
    <property type="match status" value="2"/>
</dbReference>
<feature type="region of interest" description="Disordered" evidence="3">
    <location>
        <begin position="859"/>
        <end position="1072"/>
    </location>
</feature>
<evidence type="ECO:0000259" key="5">
    <source>
        <dbReference type="PROSITE" id="PS51338"/>
    </source>
</evidence>
<dbReference type="CDD" id="cd11779">
    <property type="entry name" value="SH3_Irsp53_BAIAP2L"/>
    <property type="match status" value="1"/>
</dbReference>
<feature type="compositionally biased region" description="Basic and acidic residues" evidence="3">
    <location>
        <begin position="702"/>
        <end position="727"/>
    </location>
</feature>
<evidence type="ECO:0000259" key="4">
    <source>
        <dbReference type="PROSITE" id="PS50002"/>
    </source>
</evidence>
<feature type="compositionally biased region" description="Basic and acidic residues" evidence="3">
    <location>
        <begin position="738"/>
        <end position="750"/>
    </location>
</feature>
<sequence length="1098" mass="125020">METEELIKLVDGIYKNILEKFNPGARQMINAGKAYLKALHGAAAASRLYVDAITKLARQAQQGTWGSSSDIGSALIKVVEVYKEIQDQQMNILGLPKKSNLNVTNFIALRSQSAFRLYKLLSHCYSVKSLKLYVPHYCPLNDISLSLLQNMQVLEEEKTKLDAFCEQSLKSAMTQERRRYGFVLERQCSLAKHYLSYYSHGVAVYQQNLEKWQEVAKTREYLPEPVENIFTNKIKQVSIWQDEDLYSNPRSPNLEEDRISINSQLRKTKSMDASCLDIRSIEEAASPVTTLNRAKSDHNINSSTHSAQGSNSPSRRPRSVAVPNPSSAPQWETHLARAMYAYLSSGENQLSFLEGDIIALIGERTKGWQFGENLRTQCSGWFPMAYTELLDDSIISPKHRYEVNESHSGHNTSSTAQTPNTQYPTSGQHTGNNTLESSTPRMFGDTLHIHRSSANAKQIRRAIASNNIPPPALPAPIPTPSLPYDKTSLVQSHSTTFSSRTNPDTGYSQTGMKTSTSNFNFASSHPSTYPMHPINTRLDKPTGISSLPLHLQGKTNKSAAPVGNVSLHSSNDSGFSNDPPPQPEVDYSDDESLHGQTKLSTSRKPKSRSNNDRSHKPIRKPNLIRPSNSAGNLVQTRYSLSDDQLSLLKSDSEKKGFVKRTKSFWKFGKGNENEVLEGMSMWKHKDLVEVEDKPPVPKAKRNSSEKRKDSERSVRKMSRDRSNDSERTMQANEENEEPTERNKPDQGRKPEPRRRKRSFNQNLTHNPKKSTDRENRYDKKGNPQTNGEFYDDGDGLLLRTVNRKNILQQYSDSIGSESGSESEETSDPYDCIVVDDQMKKVRKNKEKMTNVAAIGKKLEKLSKSSKYPPGNNGISNNKPIDESERNIMSDVELRNRNNKLEKSNSDRYGRNERHSFKTFGREQQNGVVKEANRTIDRRHRSTEEENEPQEERRKYYSNHHQKQYHHVNDENRMRSSYESINSEVDEEETRRYRSDSENETSGDFTDRDHHESPSRQYSESGQYFPRSKLSKTNSNASNKRNDDESLVSYGESLQRRLKSPDRSSRYDEKSPHTGNLYGPWYDLWGLDASARNENIHMK</sequence>
<dbReference type="Gene3D" id="2.30.30.40">
    <property type="entry name" value="SH3 Domains"/>
    <property type="match status" value="1"/>
</dbReference>
<dbReference type="InterPro" id="IPR027681">
    <property type="entry name" value="IRSp53/IRTKS/Pinkbar"/>
</dbReference>
<keyword evidence="1 2" id="KW-0728">SH3 domain</keyword>
<feature type="compositionally biased region" description="Polar residues" evidence="3">
    <location>
        <begin position="494"/>
        <end position="527"/>
    </location>
</feature>
<gene>
    <name evidence="7" type="primary">LOC108732432</name>
</gene>
<dbReference type="PROSITE" id="PS50002">
    <property type="entry name" value="SH3"/>
    <property type="match status" value="1"/>
</dbReference>
<evidence type="ECO:0000313" key="7">
    <source>
        <dbReference type="RefSeq" id="XP_025836800.1"/>
    </source>
</evidence>
<proteinExistence type="predicted"/>
<name>A0A7F5RLU2_AGRPL</name>
<feature type="region of interest" description="Disordered" evidence="3">
    <location>
        <begin position="494"/>
        <end position="631"/>
    </location>
</feature>
<dbReference type="InterPro" id="IPR036028">
    <property type="entry name" value="SH3-like_dom_sf"/>
</dbReference>
<dbReference type="KEGG" id="apln:108732432"/>
<dbReference type="Proteomes" id="UP000192223">
    <property type="component" value="Unplaced"/>
</dbReference>